<evidence type="ECO:0000313" key="2">
    <source>
        <dbReference type="Proteomes" id="UP000465221"/>
    </source>
</evidence>
<accession>A0A8H3P777</accession>
<dbReference type="Proteomes" id="UP000465221">
    <property type="component" value="Unassembled WGS sequence"/>
</dbReference>
<comment type="caution">
    <text evidence="1">The sequence shown here is derived from an EMBL/GenBank/DDBJ whole genome shotgun (WGS) entry which is preliminary data.</text>
</comment>
<organism evidence="1 2">
    <name type="scientific">Aspergillus udagawae</name>
    <dbReference type="NCBI Taxonomy" id="91492"/>
    <lineage>
        <taxon>Eukaryota</taxon>
        <taxon>Fungi</taxon>
        <taxon>Dikarya</taxon>
        <taxon>Ascomycota</taxon>
        <taxon>Pezizomycotina</taxon>
        <taxon>Eurotiomycetes</taxon>
        <taxon>Eurotiomycetidae</taxon>
        <taxon>Eurotiales</taxon>
        <taxon>Aspergillaceae</taxon>
        <taxon>Aspergillus</taxon>
        <taxon>Aspergillus subgen. Fumigati</taxon>
    </lineage>
</organism>
<proteinExistence type="predicted"/>
<keyword evidence="1" id="KW-0812">Transmembrane</keyword>
<evidence type="ECO:0000313" key="1">
    <source>
        <dbReference type="EMBL" id="GFF47956.1"/>
    </source>
</evidence>
<sequence>MISLFVKSGSSAENMLFLSNNKRAFIHCEEPNYREIIEAEVSGQYITGLSNSEEARGESRRLKEYNEKVQALPEAYQILSDQLPLIGETVGNIRQEKRSAELGDCH</sequence>
<reference evidence="1 2" key="1">
    <citation type="submission" date="2020-01" db="EMBL/GenBank/DDBJ databases">
        <title>Draft genome sequence of Aspergillus udagawae IFM 46972.</title>
        <authorList>
            <person name="Takahashi H."/>
            <person name="Yaguchi T."/>
        </authorList>
    </citation>
    <scope>NUCLEOTIDE SEQUENCE [LARGE SCALE GENOMIC DNA]</scope>
    <source>
        <strain evidence="1 2">IFM 46972</strain>
    </source>
</reference>
<name>A0A8H3P777_9EURO</name>
<gene>
    <name evidence="1" type="ORF">IFM46972_08428</name>
</gene>
<keyword evidence="1" id="KW-0472">Membrane</keyword>
<protein>
    <submittedName>
        <fullName evidence="1">Metalloreductase transmembrane component, putative</fullName>
    </submittedName>
</protein>
<dbReference type="EMBL" id="BLKC01000072">
    <property type="protein sequence ID" value="GFF47956.1"/>
    <property type="molecule type" value="Genomic_DNA"/>
</dbReference>
<dbReference type="AlphaFoldDB" id="A0A8H3P777"/>